<proteinExistence type="predicted"/>
<accession>A0A345SYH0</accession>
<evidence type="ECO:0000313" key="3">
    <source>
        <dbReference type="EMBL" id="AXI78775.1"/>
    </source>
</evidence>
<evidence type="ECO:0000313" key="4">
    <source>
        <dbReference type="Proteomes" id="UP000249340"/>
    </source>
</evidence>
<keyword evidence="4" id="KW-1185">Reference proteome</keyword>
<gene>
    <name evidence="3" type="ORF">C7M71_016470</name>
</gene>
<feature type="region of interest" description="Disordered" evidence="1">
    <location>
        <begin position="360"/>
        <end position="389"/>
    </location>
</feature>
<dbReference type="InterPro" id="IPR055254">
    <property type="entry name" value="pPIWI_RE_Z"/>
</dbReference>
<dbReference type="SUPFAM" id="SSF52540">
    <property type="entry name" value="P-loop containing nucleoside triphosphate hydrolases"/>
    <property type="match status" value="2"/>
</dbReference>
<organism evidence="3 4">
    <name type="scientific">Peterkaempfera bronchialis</name>
    <dbReference type="NCBI Taxonomy" id="2126346"/>
    <lineage>
        <taxon>Bacteria</taxon>
        <taxon>Bacillati</taxon>
        <taxon>Actinomycetota</taxon>
        <taxon>Actinomycetes</taxon>
        <taxon>Kitasatosporales</taxon>
        <taxon>Streptomycetaceae</taxon>
        <taxon>Peterkaempfera</taxon>
    </lineage>
</organism>
<feature type="compositionally biased region" description="Basic residues" evidence="1">
    <location>
        <begin position="1168"/>
        <end position="1178"/>
    </location>
</feature>
<dbReference type="AlphaFoldDB" id="A0A345SYH0"/>
<dbReference type="Gene3D" id="3.40.50.300">
    <property type="entry name" value="P-loop containing nucleotide triphosphate hydrolases"/>
    <property type="match status" value="1"/>
</dbReference>
<evidence type="ECO:0000256" key="1">
    <source>
        <dbReference type="SAM" id="MobiDB-lite"/>
    </source>
</evidence>
<feature type="region of interest" description="Disordered" evidence="1">
    <location>
        <begin position="558"/>
        <end position="605"/>
    </location>
</feature>
<feature type="compositionally biased region" description="Acidic residues" evidence="1">
    <location>
        <begin position="560"/>
        <end position="592"/>
    </location>
</feature>
<dbReference type="Proteomes" id="UP000249340">
    <property type="component" value="Chromosome"/>
</dbReference>
<feature type="region of interest" description="Disordered" evidence="1">
    <location>
        <begin position="1159"/>
        <end position="1178"/>
    </location>
</feature>
<name>A0A345SYH0_9ACTN</name>
<evidence type="ECO:0000259" key="2">
    <source>
        <dbReference type="Pfam" id="PF18155"/>
    </source>
</evidence>
<dbReference type="OrthoDB" id="8252072at2"/>
<reference evidence="4" key="1">
    <citation type="submission" date="2018-07" db="EMBL/GenBank/DDBJ databases">
        <title>Streptacidiphilus bronchialis DSM 106435 chromosome.</title>
        <authorList>
            <person name="Batra D."/>
            <person name="Gulvik C.A."/>
        </authorList>
    </citation>
    <scope>NUCLEOTIDE SEQUENCE [LARGE SCALE GENOMIC DNA]</scope>
    <source>
        <strain evidence="4">DSM 106435</strain>
    </source>
</reference>
<dbReference type="InterPro" id="IPR027417">
    <property type="entry name" value="P-loop_NTPase"/>
</dbReference>
<dbReference type="KEGG" id="stri:C7M71_016470"/>
<sequence length="1178" mass="131855">MAWPTGTGRRHATRLCVVELALYLLERLCPGEPALSAWTLLGGYRFGLVRQDTLERRRAFRIARHQMWRLRRPRTWERALEQYRSFPEEVRGYAVPDPSLPPQRVANPVAPGRWNVYEEALTSEPLFYLRDRLPLAEPGQAYRFVQGKLQTSVSLPDYLPVLEARPHALHTPVPRKDPVEVSRDELLATAEWMDLKLKIKEKHKTWHYRVDRLEFDVLDPVGQEFVEGRSLSVDGLLHLVGMVGAGKSTLRDVLSVHLAREGRKVAVVVGDVAEQLSLLEMLRQLHVIKAAPVLGTSTRARNAQRMHRRLSSRGTGSLLTHKAEHFTYLSTACPLDALRGLEATGPPQISEAPCTSLYPIERPSTDPSSAHGFESASGDTAATTDDPADARAHGCPLWGGCPRQRGAGELVDADIWVANPASLLYGLVPSHQNRERARFLEVAVQRSDLIVIDEADRVQMQLDSMFVPSATLVGRSPDSWLDSLQSHTANELARRGRLQLSDSDVVRWSSALTLVIAATNRIYSMLMRHEKLSSWVQADYFSTWTIQQKLVDDWFRGEHEPEDDQDEEPDLDPDTDTDTDTEDDPEESDVQEPTDSGPKDKREARRDAVTALLDEFRDDPLGDHRPTDPDHAELVRLTQDLLHTLDDEETHRRAQTTLSGLLWDPLDGRIDLPTRTHRLEFMLLLAVLQHRLDVLTDLWPLVEARLNLEATDNQLSRRPPADFSPLVPESPMGNILGFQFLSEEEPGAVPGTSSPVLRFFRCAGVGRSLLLGLHEMTGPGDTAPPHVLLMSGTSWAGTAAGAHVLAPVGAILKAPPRERRAIQQTTFRKLFLKGPDGKPLHLSGTRPERRPKVLELMLDLLARPRDGRARSDLDQELDLITSSHRKRLLLLVGSYEEARIGAKLLHGIPQWQGKVCRLVADDVEAEVSFGGTAPDASDFPHTDDEPLMLRRGDVARFATTGAKILIAPLLSLERGHNILNDLGQAAIGSVFFLARPHPRPHDINLAVQGINSWVTRYLLKDGSFDELVTSSASLDAAGRAFRSQARGHWRRLLTRPMAWPALSDEEKEAFTWDRAVVMWQVIGRLVRGGVPARVVFVDSKFAEREATGRGPDTFRTGLLASMLHVLKPYLTDDPGKPLQDRQLVRALYEPLYLALKETPEYRSDTRSRTTRRGERHGH</sequence>
<dbReference type="EMBL" id="CP031264">
    <property type="protein sequence ID" value="AXI78775.1"/>
    <property type="molecule type" value="Genomic_DNA"/>
</dbReference>
<dbReference type="CDD" id="cd01983">
    <property type="entry name" value="SIMIBI"/>
    <property type="match status" value="1"/>
</dbReference>
<dbReference type="Pfam" id="PF18155">
    <property type="entry name" value="pPIWI_RE_Z"/>
    <property type="match status" value="1"/>
</dbReference>
<protein>
    <submittedName>
        <fullName evidence="3">Signal recognition particle</fullName>
    </submittedName>
</protein>
<feature type="domain" description="pPIWI-RE three-gene island" evidence="2">
    <location>
        <begin position="11"/>
        <end position="161"/>
    </location>
</feature>